<organism evidence="14 15">
    <name type="scientific">Malassezia globosa (strain ATCC MYA-4612 / CBS 7966)</name>
    <name type="common">Dandruff-associated fungus</name>
    <dbReference type="NCBI Taxonomy" id="425265"/>
    <lineage>
        <taxon>Eukaryota</taxon>
        <taxon>Fungi</taxon>
        <taxon>Dikarya</taxon>
        <taxon>Basidiomycota</taxon>
        <taxon>Ustilaginomycotina</taxon>
        <taxon>Malasseziomycetes</taxon>
        <taxon>Malasseziales</taxon>
        <taxon>Malasseziaceae</taxon>
        <taxon>Malassezia</taxon>
    </lineage>
</organism>
<dbReference type="InterPro" id="IPR012270">
    <property type="entry name" value="CCR4-NOT_su3/5"/>
</dbReference>
<protein>
    <recommendedName>
        <fullName evidence="10">General negative regulator of transcription subunit</fullName>
    </recommendedName>
</protein>
<dbReference type="AlphaFoldDB" id="A8Q6V8"/>
<dbReference type="GO" id="GO:0005634">
    <property type="term" value="C:nucleus"/>
    <property type="evidence" value="ECO:0007669"/>
    <property type="project" value="UniProtKB-SubCell"/>
</dbReference>
<feature type="compositionally biased region" description="Low complexity" evidence="11">
    <location>
        <begin position="286"/>
        <end position="297"/>
    </location>
</feature>
<dbReference type="STRING" id="425265.A8Q6V8"/>
<keyword evidence="4 10" id="KW-0963">Cytoplasm</keyword>
<keyword evidence="10" id="KW-0010">Activator</keyword>
<evidence type="ECO:0000256" key="3">
    <source>
        <dbReference type="ARBA" id="ARBA00007682"/>
    </source>
</evidence>
<feature type="region of interest" description="Disordered" evidence="11">
    <location>
        <begin position="321"/>
        <end position="378"/>
    </location>
</feature>
<gene>
    <name evidence="14" type="ORF">MGL_3064</name>
</gene>
<evidence type="ECO:0000256" key="1">
    <source>
        <dbReference type="ARBA" id="ARBA00004123"/>
    </source>
</evidence>
<keyword evidence="9 10" id="KW-0539">Nucleus</keyword>
<dbReference type="InParanoid" id="A8Q6V8"/>
<feature type="compositionally biased region" description="Low complexity" evidence="11">
    <location>
        <begin position="321"/>
        <end position="336"/>
    </location>
</feature>
<dbReference type="InterPro" id="IPR007282">
    <property type="entry name" value="NOT2/3/5_C"/>
</dbReference>
<dbReference type="FunFam" id="2.30.30.1020:FF:000006">
    <property type="entry name" value="CCR4-NOT transcription complex, subunit 3"/>
    <property type="match status" value="1"/>
</dbReference>
<dbReference type="RefSeq" id="XP_001730078.1">
    <property type="nucleotide sequence ID" value="XM_001730026.1"/>
</dbReference>
<dbReference type="PIRSF" id="PIRSF005290">
    <property type="entry name" value="NOT_su_3_5"/>
    <property type="match status" value="1"/>
</dbReference>
<evidence type="ECO:0000256" key="2">
    <source>
        <dbReference type="ARBA" id="ARBA00004496"/>
    </source>
</evidence>
<comment type="caution">
    <text evidence="14">The sequence shown here is derived from an EMBL/GenBank/DDBJ whole genome shotgun (WGS) entry which is preliminary data.</text>
</comment>
<dbReference type="Pfam" id="PF04153">
    <property type="entry name" value="NOT2_3_5_C"/>
    <property type="match status" value="1"/>
</dbReference>
<evidence type="ECO:0000256" key="5">
    <source>
        <dbReference type="ARBA" id="ARBA00022491"/>
    </source>
</evidence>
<comment type="similarity">
    <text evidence="3 10">Belongs to the CNOT2/3/5 family.</text>
</comment>
<dbReference type="InterPro" id="IPR040168">
    <property type="entry name" value="Not2/3/5"/>
</dbReference>
<dbReference type="OMA" id="YKPQTPY"/>
<dbReference type="VEuPathDB" id="FungiDB:MGL_3064"/>
<dbReference type="GO" id="GO:0030015">
    <property type="term" value="C:CCR4-NOT core complex"/>
    <property type="evidence" value="ECO:0007669"/>
    <property type="project" value="UniProtKB-UniRule"/>
</dbReference>
<dbReference type="GO" id="GO:0000932">
    <property type="term" value="C:P-body"/>
    <property type="evidence" value="ECO:0007669"/>
    <property type="project" value="UniProtKB-UniRule"/>
</dbReference>
<evidence type="ECO:0000256" key="4">
    <source>
        <dbReference type="ARBA" id="ARBA00022490"/>
    </source>
</evidence>
<evidence type="ECO:0000259" key="13">
    <source>
        <dbReference type="Pfam" id="PF04153"/>
    </source>
</evidence>
<name>A8Q6V8_MALGO</name>
<dbReference type="InterPro" id="IPR038635">
    <property type="entry name" value="CCR4-NOT_su2/3/5_C_sf"/>
</dbReference>
<evidence type="ECO:0000259" key="12">
    <source>
        <dbReference type="Pfam" id="PF04065"/>
    </source>
</evidence>
<evidence type="ECO:0000256" key="11">
    <source>
        <dbReference type="SAM" id="MobiDB-lite"/>
    </source>
</evidence>
<feature type="compositionally biased region" description="Polar residues" evidence="11">
    <location>
        <begin position="343"/>
        <end position="360"/>
    </location>
</feature>
<feature type="compositionally biased region" description="Basic and acidic residues" evidence="11">
    <location>
        <begin position="211"/>
        <end position="230"/>
    </location>
</feature>
<dbReference type="OrthoDB" id="293823at2759"/>
<feature type="compositionally biased region" description="Basic and acidic residues" evidence="11">
    <location>
        <begin position="365"/>
        <end position="374"/>
    </location>
</feature>
<reference evidence="14 15" key="1">
    <citation type="journal article" date="2007" name="Proc. Natl. Acad. Sci. U.S.A.">
        <title>Dandruff-associated Malassezia genomes reveal convergent and divergent virulence traits shared with plant and human fungal pathogens.</title>
        <authorList>
            <person name="Xu J."/>
            <person name="Saunders C.W."/>
            <person name="Hu P."/>
            <person name="Grant R.A."/>
            <person name="Boekhout T."/>
            <person name="Kuramae E.E."/>
            <person name="Kronstad J.W."/>
            <person name="Deangelis Y.M."/>
            <person name="Reeder N.L."/>
            <person name="Johnstone K.R."/>
            <person name="Leland M."/>
            <person name="Fieno A.M."/>
            <person name="Begley W.M."/>
            <person name="Sun Y."/>
            <person name="Lacey M.P."/>
            <person name="Chaudhary T."/>
            <person name="Keough T."/>
            <person name="Chu L."/>
            <person name="Sears R."/>
            <person name="Yuan B."/>
            <person name="Dawson T.L.Jr."/>
        </authorList>
    </citation>
    <scope>NUCLEOTIDE SEQUENCE [LARGE SCALE GENOMIC DNA]</scope>
    <source>
        <strain evidence="15">ATCC MYA-4612 / CBS 7966</strain>
    </source>
</reference>
<proteinExistence type="inferred from homology"/>
<dbReference type="GO" id="GO:0006355">
    <property type="term" value="P:regulation of DNA-templated transcription"/>
    <property type="evidence" value="ECO:0007669"/>
    <property type="project" value="InterPro"/>
</dbReference>
<dbReference type="PANTHER" id="PTHR23326">
    <property type="entry name" value="CCR4 NOT-RELATED"/>
    <property type="match status" value="1"/>
</dbReference>
<comment type="subcellular location">
    <subcellularLocation>
        <location evidence="2 10">Cytoplasm</location>
    </subcellularLocation>
    <subcellularLocation>
        <location evidence="1 10">Nucleus</location>
    </subcellularLocation>
</comment>
<feature type="compositionally biased region" description="Basic and acidic residues" evidence="11">
    <location>
        <begin position="73"/>
        <end position="86"/>
    </location>
</feature>
<dbReference type="FunCoup" id="A8Q6V8">
    <property type="interactions" value="447"/>
</dbReference>
<keyword evidence="7 10" id="KW-0805">Transcription regulation</keyword>
<keyword evidence="15" id="KW-1185">Reference proteome</keyword>
<accession>A8Q6V8</accession>
<dbReference type="GO" id="GO:0000289">
    <property type="term" value="P:nuclear-transcribed mRNA poly(A) tail shortening"/>
    <property type="evidence" value="ECO:0007669"/>
    <property type="project" value="UniProtKB-ARBA"/>
</dbReference>
<dbReference type="GeneID" id="5854385"/>
<evidence type="ECO:0000256" key="7">
    <source>
        <dbReference type="ARBA" id="ARBA00023015"/>
    </source>
</evidence>
<feature type="domain" description="NOT2/NOT3/NOT5 C-terminal" evidence="13">
    <location>
        <begin position="441"/>
        <end position="565"/>
    </location>
</feature>
<sequence length="568" mass="61913">MERFKAAEKEMKTKAFSKEGLIAAARLGPEEKAKVEVSQWLTSMVDELSRQIEAAEAEIEQSLATTKKSKKAPAKDEHVSSMEHRNERRNWHISRLEILLRMLENSTLEVDQINSIKEDIQYFVECNNEYDFEEDEGIYDEFNLDDEEEAYGLKDADDTTADISASPPLSSTAAAPERLVASPTSGSAATPTASSSQPPEESSSKSMSAAKESKREESIPAPKFKEDKKVVSASKKTSASTAASAAASSTSTTMSSSNDGFARERSSISTSVSEPSHDSASPVPPAGSASPATVATPTPKVVTPAAALPPVRYATAAAAAVSTPSTTASSMPAVASGSGTEGDMSNTTSIDGKETVTGTVGSVHDGARPTEGSRPRAPGTTAFGTAAGAGGSGHGGTGDVRLPDTLSDLVTSFEWAKQKSMLRESNLAHAQHTLDTSFTGGVPEPMDSERPKYYTPKDPYPTPHYYPQAPAAIFDNPALYGKFDVDTLFYIFYYQQGTYHQYLAARELKKQSWRFHKQYLTWFQRHSEPQAITDEYEQGAYVYFDWEGSWCQRRKNDFRFEYRWLEDN</sequence>
<feature type="domain" description="CCR4-Not complex component Not N-terminal" evidence="12">
    <location>
        <begin position="1"/>
        <end position="145"/>
    </location>
</feature>
<feature type="compositionally biased region" description="Low complexity" evidence="11">
    <location>
        <begin position="232"/>
        <end position="257"/>
    </location>
</feature>
<comment type="function">
    <text evidence="10">Acts as component of the CCR4-NOT core complex, which in the nucleus seems to be a general transcription factor, and in the cytoplasm the major mRNA deadenylase involved in mRNA turnover. The NOT protein subcomplex negatively regulates the basal and activated transcription of many genes. Preferentially affects TC-type TATA element-dependent transcription. Could directly or indirectly inhibit component(s) of the general transcription machinery.</text>
</comment>
<feature type="region of interest" description="Disordered" evidence="11">
    <location>
        <begin position="152"/>
        <end position="297"/>
    </location>
</feature>
<evidence type="ECO:0000256" key="10">
    <source>
        <dbReference type="PIRNR" id="PIRNR005290"/>
    </source>
</evidence>
<dbReference type="InterPro" id="IPR007207">
    <property type="entry name" value="Not_N"/>
</dbReference>
<feature type="region of interest" description="Disordered" evidence="11">
    <location>
        <begin position="63"/>
        <end position="86"/>
    </location>
</feature>
<dbReference type="Proteomes" id="UP000008837">
    <property type="component" value="Unassembled WGS sequence"/>
</dbReference>
<dbReference type="Gene3D" id="2.30.30.1020">
    <property type="entry name" value="CCR4-NOT complex subunit 2/3/5, C-terminal domain"/>
    <property type="match status" value="1"/>
</dbReference>
<dbReference type="EMBL" id="AAYY01000010">
    <property type="protein sequence ID" value="EDP42864.1"/>
    <property type="molecule type" value="Genomic_DNA"/>
</dbReference>
<evidence type="ECO:0000256" key="8">
    <source>
        <dbReference type="ARBA" id="ARBA00023163"/>
    </source>
</evidence>
<keyword evidence="5 10" id="KW-0678">Repressor</keyword>
<dbReference type="Pfam" id="PF04065">
    <property type="entry name" value="Not3"/>
    <property type="match status" value="1"/>
</dbReference>
<evidence type="ECO:0000313" key="15">
    <source>
        <dbReference type="Proteomes" id="UP000008837"/>
    </source>
</evidence>
<feature type="compositionally biased region" description="Low complexity" evidence="11">
    <location>
        <begin position="161"/>
        <end position="210"/>
    </location>
</feature>
<evidence type="ECO:0000256" key="9">
    <source>
        <dbReference type="ARBA" id="ARBA00023242"/>
    </source>
</evidence>
<evidence type="ECO:0000256" key="6">
    <source>
        <dbReference type="ARBA" id="ARBA00022553"/>
    </source>
</evidence>
<keyword evidence="6" id="KW-0597">Phosphoprotein</keyword>
<keyword evidence="8 10" id="KW-0804">Transcription</keyword>
<evidence type="ECO:0000313" key="14">
    <source>
        <dbReference type="EMBL" id="EDP42864.1"/>
    </source>
</evidence>
<dbReference type="KEGG" id="mgl:MGL_3064"/>